<evidence type="ECO:0000313" key="1">
    <source>
        <dbReference type="EMBL" id="KAG0443029.1"/>
    </source>
</evidence>
<feature type="non-terminal residue" evidence="1">
    <location>
        <position position="108"/>
    </location>
</feature>
<keyword evidence="2" id="KW-1185">Reference proteome</keyword>
<accession>A0AC60QVP6</accession>
<reference evidence="1 2" key="1">
    <citation type="journal article" date="2020" name="Cell">
        <title>Large-Scale Comparative Analyses of Tick Genomes Elucidate Their Genetic Diversity and Vector Capacities.</title>
        <authorList>
            <consortium name="Tick Genome and Microbiome Consortium (TIGMIC)"/>
            <person name="Jia N."/>
            <person name="Wang J."/>
            <person name="Shi W."/>
            <person name="Du L."/>
            <person name="Sun Y."/>
            <person name="Zhan W."/>
            <person name="Jiang J.F."/>
            <person name="Wang Q."/>
            <person name="Zhang B."/>
            <person name="Ji P."/>
            <person name="Bell-Sakyi L."/>
            <person name="Cui X.M."/>
            <person name="Yuan T.T."/>
            <person name="Jiang B.G."/>
            <person name="Yang W.F."/>
            <person name="Lam T.T."/>
            <person name="Chang Q.C."/>
            <person name="Ding S.J."/>
            <person name="Wang X.J."/>
            <person name="Zhu J.G."/>
            <person name="Ruan X.D."/>
            <person name="Zhao L."/>
            <person name="Wei J.T."/>
            <person name="Ye R.Z."/>
            <person name="Que T.C."/>
            <person name="Du C.H."/>
            <person name="Zhou Y.H."/>
            <person name="Cheng J.X."/>
            <person name="Dai P.F."/>
            <person name="Guo W.B."/>
            <person name="Han X.H."/>
            <person name="Huang E.J."/>
            <person name="Li L.F."/>
            <person name="Wei W."/>
            <person name="Gao Y.C."/>
            <person name="Liu J.Z."/>
            <person name="Shao H.Z."/>
            <person name="Wang X."/>
            <person name="Wang C.C."/>
            <person name="Yang T.C."/>
            <person name="Huo Q.B."/>
            <person name="Li W."/>
            <person name="Chen H.Y."/>
            <person name="Chen S.E."/>
            <person name="Zhou L.G."/>
            <person name="Ni X.B."/>
            <person name="Tian J.H."/>
            <person name="Sheng Y."/>
            <person name="Liu T."/>
            <person name="Pan Y.S."/>
            <person name="Xia L.Y."/>
            <person name="Li J."/>
            <person name="Zhao F."/>
            <person name="Cao W.C."/>
        </authorList>
    </citation>
    <scope>NUCLEOTIDE SEQUENCE [LARGE SCALE GENOMIC DNA]</scope>
    <source>
        <strain evidence="1">Iper-2018</strain>
    </source>
</reference>
<dbReference type="Proteomes" id="UP000805193">
    <property type="component" value="Unassembled WGS sequence"/>
</dbReference>
<name>A0AC60QVP6_IXOPE</name>
<dbReference type="EMBL" id="JABSTQ010003936">
    <property type="protein sequence ID" value="KAG0443029.1"/>
    <property type="molecule type" value="Genomic_DNA"/>
</dbReference>
<feature type="non-terminal residue" evidence="1">
    <location>
        <position position="1"/>
    </location>
</feature>
<protein>
    <submittedName>
        <fullName evidence="1">Uncharacterized protein</fullName>
    </submittedName>
</protein>
<proteinExistence type="predicted"/>
<comment type="caution">
    <text evidence="1">The sequence shown here is derived from an EMBL/GenBank/DDBJ whole genome shotgun (WGS) entry which is preliminary data.</text>
</comment>
<sequence length="108" mass="12178">DIAAYNCMVQIVELLVNVHHLRNARTMDSRDTREPKPGLDPAKEHYIAQKNLANCSGEKLFTEESAYDAYCERGHGVERLKNCVSGHLLTANMLPRDKDVADAYIEAF</sequence>
<evidence type="ECO:0000313" key="2">
    <source>
        <dbReference type="Proteomes" id="UP000805193"/>
    </source>
</evidence>
<organism evidence="1 2">
    <name type="scientific">Ixodes persulcatus</name>
    <name type="common">Taiga tick</name>
    <dbReference type="NCBI Taxonomy" id="34615"/>
    <lineage>
        <taxon>Eukaryota</taxon>
        <taxon>Metazoa</taxon>
        <taxon>Ecdysozoa</taxon>
        <taxon>Arthropoda</taxon>
        <taxon>Chelicerata</taxon>
        <taxon>Arachnida</taxon>
        <taxon>Acari</taxon>
        <taxon>Parasitiformes</taxon>
        <taxon>Ixodida</taxon>
        <taxon>Ixodoidea</taxon>
        <taxon>Ixodidae</taxon>
        <taxon>Ixodinae</taxon>
        <taxon>Ixodes</taxon>
    </lineage>
</organism>
<gene>
    <name evidence="1" type="ORF">HPB47_015363</name>
</gene>